<dbReference type="Proteomes" id="UP000030671">
    <property type="component" value="Unassembled WGS sequence"/>
</dbReference>
<dbReference type="AlphaFoldDB" id="W4KGL0"/>
<dbReference type="RefSeq" id="XP_009541879.1">
    <property type="nucleotide sequence ID" value="XM_009543584.1"/>
</dbReference>
<evidence type="ECO:0000313" key="2">
    <source>
        <dbReference type="EMBL" id="ETW84982.1"/>
    </source>
</evidence>
<dbReference type="EMBL" id="KI925455">
    <property type="protein sequence ID" value="ETW84982.1"/>
    <property type="molecule type" value="Genomic_DNA"/>
</dbReference>
<feature type="region of interest" description="Disordered" evidence="1">
    <location>
        <begin position="204"/>
        <end position="278"/>
    </location>
</feature>
<protein>
    <submittedName>
        <fullName evidence="2">Uncharacterized protein</fullName>
    </submittedName>
</protein>
<dbReference type="GeneID" id="20669614"/>
<dbReference type="HOGENOM" id="CLU_1001363_0_0_1"/>
<organism evidence="2 3">
    <name type="scientific">Heterobasidion irregulare (strain TC 32-1)</name>
    <dbReference type="NCBI Taxonomy" id="747525"/>
    <lineage>
        <taxon>Eukaryota</taxon>
        <taxon>Fungi</taxon>
        <taxon>Dikarya</taxon>
        <taxon>Basidiomycota</taxon>
        <taxon>Agaricomycotina</taxon>
        <taxon>Agaricomycetes</taxon>
        <taxon>Russulales</taxon>
        <taxon>Bondarzewiaceae</taxon>
        <taxon>Heterobasidion</taxon>
        <taxon>Heterobasidion annosum species complex</taxon>
    </lineage>
</organism>
<gene>
    <name evidence="2" type="ORF">HETIRDRAFT_308751</name>
</gene>
<dbReference type="InParanoid" id="W4KGL0"/>
<proteinExistence type="predicted"/>
<name>W4KGL0_HETIT</name>
<sequence length="278" mass="30626">MKVRCRLSLRQSSPAHLSLRSTHAWSSFRLHIRLPPKTPTLDPSTPSTVDLIDPPVLAHSFLPLLTYISHFQSFCPPSLVLRYYRDPMRTRPLAYLPARSALMLRPRFVVPAGSPLAPQINSHAHAKGIAISAGKRAHSSPCAPRRTLPQAEAAKTRCASRSRRLIFQPLHLSPRLYPSHCPCLYASVMLGIKQSTADELRKIHGPRTPRSRLPQTTHLPLARSATSQMTPSMHRENRTQVSAGHVRAPREVHPAHAHSTPCLSGTSPHCDAASSGSS</sequence>
<reference evidence="2 3" key="1">
    <citation type="journal article" date="2012" name="New Phytol.">
        <title>Insight into trade-off between wood decay and parasitism from the genome of a fungal forest pathogen.</title>
        <authorList>
            <person name="Olson A."/>
            <person name="Aerts A."/>
            <person name="Asiegbu F."/>
            <person name="Belbahri L."/>
            <person name="Bouzid O."/>
            <person name="Broberg A."/>
            <person name="Canback B."/>
            <person name="Coutinho P.M."/>
            <person name="Cullen D."/>
            <person name="Dalman K."/>
            <person name="Deflorio G."/>
            <person name="van Diepen L.T."/>
            <person name="Dunand C."/>
            <person name="Duplessis S."/>
            <person name="Durling M."/>
            <person name="Gonthier P."/>
            <person name="Grimwood J."/>
            <person name="Fossdal C.G."/>
            <person name="Hansson D."/>
            <person name="Henrissat B."/>
            <person name="Hietala A."/>
            <person name="Himmelstrand K."/>
            <person name="Hoffmeister D."/>
            <person name="Hogberg N."/>
            <person name="James T.Y."/>
            <person name="Karlsson M."/>
            <person name="Kohler A."/>
            <person name="Kues U."/>
            <person name="Lee Y.H."/>
            <person name="Lin Y.C."/>
            <person name="Lind M."/>
            <person name="Lindquist E."/>
            <person name="Lombard V."/>
            <person name="Lucas S."/>
            <person name="Lunden K."/>
            <person name="Morin E."/>
            <person name="Murat C."/>
            <person name="Park J."/>
            <person name="Raffaello T."/>
            <person name="Rouze P."/>
            <person name="Salamov A."/>
            <person name="Schmutz J."/>
            <person name="Solheim H."/>
            <person name="Stahlberg J."/>
            <person name="Velez H."/>
            <person name="de Vries R.P."/>
            <person name="Wiebenga A."/>
            <person name="Woodward S."/>
            <person name="Yakovlev I."/>
            <person name="Garbelotto M."/>
            <person name="Martin F."/>
            <person name="Grigoriev I.V."/>
            <person name="Stenlid J."/>
        </authorList>
    </citation>
    <scope>NUCLEOTIDE SEQUENCE [LARGE SCALE GENOMIC DNA]</scope>
    <source>
        <strain evidence="2 3">TC 32-1</strain>
    </source>
</reference>
<accession>W4KGL0</accession>
<evidence type="ECO:0000313" key="3">
    <source>
        <dbReference type="Proteomes" id="UP000030671"/>
    </source>
</evidence>
<feature type="compositionally biased region" description="Polar residues" evidence="1">
    <location>
        <begin position="213"/>
        <end position="231"/>
    </location>
</feature>
<dbReference type="KEGG" id="hir:HETIRDRAFT_308751"/>
<evidence type="ECO:0000256" key="1">
    <source>
        <dbReference type="SAM" id="MobiDB-lite"/>
    </source>
</evidence>
<keyword evidence="3" id="KW-1185">Reference proteome</keyword>